<protein>
    <recommendedName>
        <fullName evidence="9">ABC-2 type transporter transmembrane domain-containing protein</fullName>
    </recommendedName>
</protein>
<name>A0ABQ2QKS3_9GAMM</name>
<dbReference type="PANTHER" id="PTHR30413:SF8">
    <property type="entry name" value="TRANSPORT PERMEASE PROTEIN"/>
    <property type="match status" value="1"/>
</dbReference>
<evidence type="ECO:0000256" key="8">
    <source>
        <dbReference type="SAM" id="Phobius"/>
    </source>
</evidence>
<sequence length="223" mass="25624">MVNPLVFIFALSYMRGRMSGGETHTIPTFEFMMYGMLLIQLFLDVLMNSSNAIKKNKALFAFRQVQPISSIIATGAFYFVVKLAVYLLVLVIMYFLGMEFRIDDPFFIIINAVALWLIATSLGLIFAIAQCYVPEISKIQSVLTRPLFFISAVFFSMQDIPPEYWHYLDWNPILHAIELSRHAAYNTYSNEAVSEFYLFGSALVFTFFALSVYQISWKQAISR</sequence>
<evidence type="ECO:0000256" key="4">
    <source>
        <dbReference type="ARBA" id="ARBA00022475"/>
    </source>
</evidence>
<evidence type="ECO:0000256" key="7">
    <source>
        <dbReference type="ARBA" id="ARBA00023136"/>
    </source>
</evidence>
<keyword evidence="4" id="KW-1003">Cell membrane</keyword>
<accession>A0ABQ2QKS3</accession>
<dbReference type="EMBL" id="BMQW01000004">
    <property type="protein sequence ID" value="GGP85142.1"/>
    <property type="molecule type" value="Genomic_DNA"/>
</dbReference>
<keyword evidence="7 8" id="KW-0472">Membrane</keyword>
<feature type="transmembrane region" description="Helical" evidence="8">
    <location>
        <begin position="108"/>
        <end position="130"/>
    </location>
</feature>
<comment type="caution">
    <text evidence="10">The sequence shown here is derived from an EMBL/GenBank/DDBJ whole genome shotgun (WGS) entry which is preliminary data.</text>
</comment>
<evidence type="ECO:0000256" key="5">
    <source>
        <dbReference type="ARBA" id="ARBA00022692"/>
    </source>
</evidence>
<dbReference type="Pfam" id="PF01061">
    <property type="entry name" value="ABC2_membrane"/>
    <property type="match status" value="1"/>
</dbReference>
<gene>
    <name evidence="10" type="ORF">GCM10009410_17890</name>
</gene>
<evidence type="ECO:0000256" key="1">
    <source>
        <dbReference type="ARBA" id="ARBA00004429"/>
    </source>
</evidence>
<keyword evidence="11" id="KW-1185">Reference proteome</keyword>
<feature type="transmembrane region" description="Helical" evidence="8">
    <location>
        <begin position="196"/>
        <end position="215"/>
    </location>
</feature>
<keyword evidence="5 8" id="KW-0812">Transmembrane</keyword>
<feature type="domain" description="ABC-2 type transporter transmembrane" evidence="9">
    <location>
        <begin position="2"/>
        <end position="183"/>
    </location>
</feature>
<evidence type="ECO:0000313" key="11">
    <source>
        <dbReference type="Proteomes" id="UP000654004"/>
    </source>
</evidence>
<keyword evidence="6 8" id="KW-1133">Transmembrane helix</keyword>
<feature type="transmembrane region" description="Helical" evidence="8">
    <location>
        <begin position="31"/>
        <end position="47"/>
    </location>
</feature>
<proteinExistence type="inferred from homology"/>
<dbReference type="Proteomes" id="UP000654004">
    <property type="component" value="Unassembled WGS sequence"/>
</dbReference>
<dbReference type="InterPro" id="IPR000412">
    <property type="entry name" value="ABC_2_transport"/>
</dbReference>
<dbReference type="InterPro" id="IPR013525">
    <property type="entry name" value="ABC2_TM"/>
</dbReference>
<evidence type="ECO:0000256" key="2">
    <source>
        <dbReference type="ARBA" id="ARBA00007783"/>
    </source>
</evidence>
<evidence type="ECO:0000256" key="6">
    <source>
        <dbReference type="ARBA" id="ARBA00022989"/>
    </source>
</evidence>
<comment type="subcellular location">
    <subcellularLocation>
        <location evidence="1">Cell inner membrane</location>
        <topology evidence="1">Multi-pass membrane protein</topology>
    </subcellularLocation>
</comment>
<evidence type="ECO:0000256" key="3">
    <source>
        <dbReference type="ARBA" id="ARBA00022448"/>
    </source>
</evidence>
<reference evidence="11" key="1">
    <citation type="journal article" date="2019" name="Int. J. Syst. Evol. Microbiol.">
        <title>The Global Catalogue of Microorganisms (GCM) 10K type strain sequencing project: providing services to taxonomists for standard genome sequencing and annotation.</title>
        <authorList>
            <consortium name="The Broad Institute Genomics Platform"/>
            <consortium name="The Broad Institute Genome Sequencing Center for Infectious Disease"/>
            <person name="Wu L."/>
            <person name="Ma J."/>
        </authorList>
    </citation>
    <scope>NUCLEOTIDE SEQUENCE [LARGE SCALE GENOMIC DNA]</scope>
    <source>
        <strain evidence="11">JCM 32305</strain>
    </source>
</reference>
<evidence type="ECO:0000313" key="10">
    <source>
        <dbReference type="EMBL" id="GGP85142.1"/>
    </source>
</evidence>
<comment type="similarity">
    <text evidence="2">Belongs to the ABC-2 integral membrane protein family.</text>
</comment>
<organism evidence="10 11">
    <name type="scientific">Shewanella ulleungensis</name>
    <dbReference type="NCBI Taxonomy" id="2282699"/>
    <lineage>
        <taxon>Bacteria</taxon>
        <taxon>Pseudomonadati</taxon>
        <taxon>Pseudomonadota</taxon>
        <taxon>Gammaproteobacteria</taxon>
        <taxon>Alteromonadales</taxon>
        <taxon>Shewanellaceae</taxon>
        <taxon>Shewanella</taxon>
    </lineage>
</organism>
<dbReference type="PANTHER" id="PTHR30413">
    <property type="entry name" value="INNER MEMBRANE TRANSPORT PERMEASE"/>
    <property type="match status" value="1"/>
</dbReference>
<evidence type="ECO:0000259" key="9">
    <source>
        <dbReference type="Pfam" id="PF01061"/>
    </source>
</evidence>
<feature type="transmembrane region" description="Helical" evidence="8">
    <location>
        <begin position="68"/>
        <end position="96"/>
    </location>
</feature>
<keyword evidence="3" id="KW-0813">Transport</keyword>
<dbReference type="PRINTS" id="PR00164">
    <property type="entry name" value="ABC2TRNSPORT"/>
</dbReference>
<feature type="transmembrane region" description="Helical" evidence="8">
    <location>
        <begin position="142"/>
        <end position="160"/>
    </location>
</feature>